<dbReference type="OrthoDB" id="7837952at2759"/>
<protein>
    <submittedName>
        <fullName evidence="1">Uncharacterized protein, isoform A</fullName>
    </submittedName>
</protein>
<name>B3M8V3_DROAN</name>
<sequence length="438" mass="49864">MEKLGLACPFSFLAGKPQGSSCGILQLNYDCYLKIFSYLTTLEDLLNLGRAHPLLCDAVDHLLRMRCQKINVRMLKTISDWEFLLGLCGSEVIRCEIPHGHWDDGITYPFLNLLGRLCPNLRQVVVIFMHTVTPTTEDIPSSVMPLLLELPGLTNLTLIDAKANHLEQLQYFSKLEALDLDGIDHSLSVSAFETIFHNKDQLRSLMLNFGRGFRQTVQLLQVAKNCPRLNHITLENFDARIRDLGTFRNLQSLHLIFSRIAEINTDFYRSLVKQYSASLQRLHLTSVRVRVDQVHNFRSFCGLKSFDCNPYPVQSLDELCHLTSLECLALDCVEPFPNGSRQLLDILKECSNLKHLKLGSRWQMASEDCERLVGSYVNQSEDPSRTLLMSLVFVENPDIRAKLMNLVSDPNILRLSFGETTCDHCQADTYSKCDTIFT</sequence>
<accession>B3M8V3</accession>
<dbReference type="EMBL" id="CH902618">
    <property type="protein sequence ID" value="EDV41104.1"/>
    <property type="molecule type" value="Genomic_DNA"/>
</dbReference>
<dbReference type="Proteomes" id="UP000007801">
    <property type="component" value="Unassembled WGS sequence"/>
</dbReference>
<keyword evidence="2" id="KW-1185">Reference proteome</keyword>
<reference evidence="1 2" key="1">
    <citation type="journal article" date="2007" name="Nature">
        <title>Evolution of genes and genomes on the Drosophila phylogeny.</title>
        <authorList>
            <consortium name="Drosophila 12 Genomes Consortium"/>
            <person name="Clark A.G."/>
            <person name="Eisen M.B."/>
            <person name="Smith D.R."/>
            <person name="Bergman C.M."/>
            <person name="Oliver B."/>
            <person name="Markow T.A."/>
            <person name="Kaufman T.C."/>
            <person name="Kellis M."/>
            <person name="Gelbart W."/>
            <person name="Iyer V.N."/>
            <person name="Pollard D.A."/>
            <person name="Sackton T.B."/>
            <person name="Larracuente A.M."/>
            <person name="Singh N.D."/>
            <person name="Abad J.P."/>
            <person name="Abt D.N."/>
            <person name="Adryan B."/>
            <person name="Aguade M."/>
            <person name="Akashi H."/>
            <person name="Anderson W.W."/>
            <person name="Aquadro C.F."/>
            <person name="Ardell D.H."/>
            <person name="Arguello R."/>
            <person name="Artieri C.G."/>
            <person name="Barbash D.A."/>
            <person name="Barker D."/>
            <person name="Barsanti P."/>
            <person name="Batterham P."/>
            <person name="Batzoglou S."/>
            <person name="Begun D."/>
            <person name="Bhutkar A."/>
            <person name="Blanco E."/>
            <person name="Bosak S.A."/>
            <person name="Bradley R.K."/>
            <person name="Brand A.D."/>
            <person name="Brent M.R."/>
            <person name="Brooks A.N."/>
            <person name="Brown R.H."/>
            <person name="Butlin R.K."/>
            <person name="Caggese C."/>
            <person name="Calvi B.R."/>
            <person name="Bernardo de Carvalho A."/>
            <person name="Caspi A."/>
            <person name="Castrezana S."/>
            <person name="Celniker S.E."/>
            <person name="Chang J.L."/>
            <person name="Chapple C."/>
            <person name="Chatterji S."/>
            <person name="Chinwalla A."/>
            <person name="Civetta A."/>
            <person name="Clifton S.W."/>
            <person name="Comeron J.M."/>
            <person name="Costello J.C."/>
            <person name="Coyne J.A."/>
            <person name="Daub J."/>
            <person name="David R.G."/>
            <person name="Delcher A.L."/>
            <person name="Delehaunty K."/>
            <person name="Do C.B."/>
            <person name="Ebling H."/>
            <person name="Edwards K."/>
            <person name="Eickbush T."/>
            <person name="Evans J.D."/>
            <person name="Filipski A."/>
            <person name="Findeiss S."/>
            <person name="Freyhult E."/>
            <person name="Fulton L."/>
            <person name="Fulton R."/>
            <person name="Garcia A.C."/>
            <person name="Gardiner A."/>
            <person name="Garfield D.A."/>
            <person name="Garvin B.E."/>
            <person name="Gibson G."/>
            <person name="Gilbert D."/>
            <person name="Gnerre S."/>
            <person name="Godfrey J."/>
            <person name="Good R."/>
            <person name="Gotea V."/>
            <person name="Gravely B."/>
            <person name="Greenberg A.J."/>
            <person name="Griffiths-Jones S."/>
            <person name="Gross S."/>
            <person name="Guigo R."/>
            <person name="Gustafson E.A."/>
            <person name="Haerty W."/>
            <person name="Hahn M.W."/>
            <person name="Halligan D.L."/>
            <person name="Halpern A.L."/>
            <person name="Halter G.M."/>
            <person name="Han M.V."/>
            <person name="Heger A."/>
            <person name="Hillier L."/>
            <person name="Hinrichs A.S."/>
            <person name="Holmes I."/>
            <person name="Hoskins R.A."/>
            <person name="Hubisz M.J."/>
            <person name="Hultmark D."/>
            <person name="Huntley M.A."/>
            <person name="Jaffe D.B."/>
            <person name="Jagadeeshan S."/>
            <person name="Jeck W.R."/>
            <person name="Johnson J."/>
            <person name="Jones C.D."/>
            <person name="Jordan W.C."/>
            <person name="Karpen G.H."/>
            <person name="Kataoka E."/>
            <person name="Keightley P.D."/>
            <person name="Kheradpour P."/>
            <person name="Kirkness E.F."/>
            <person name="Koerich L.B."/>
            <person name="Kristiansen K."/>
            <person name="Kudrna D."/>
            <person name="Kulathinal R.J."/>
            <person name="Kumar S."/>
            <person name="Kwok R."/>
            <person name="Lander E."/>
            <person name="Langley C.H."/>
            <person name="Lapoint R."/>
            <person name="Lazzaro B.P."/>
            <person name="Lee S.J."/>
            <person name="Levesque L."/>
            <person name="Li R."/>
            <person name="Lin C.F."/>
            <person name="Lin M.F."/>
            <person name="Lindblad-Toh K."/>
            <person name="Llopart A."/>
            <person name="Long M."/>
            <person name="Low L."/>
            <person name="Lozovsky E."/>
            <person name="Lu J."/>
            <person name="Luo M."/>
            <person name="Machado C.A."/>
            <person name="Makalowski W."/>
            <person name="Marzo M."/>
            <person name="Matsuda M."/>
            <person name="Matzkin L."/>
            <person name="McAllister B."/>
            <person name="McBride C.S."/>
            <person name="McKernan B."/>
            <person name="McKernan K."/>
            <person name="Mendez-Lago M."/>
            <person name="Minx P."/>
            <person name="Mollenhauer M.U."/>
            <person name="Montooth K."/>
            <person name="Mount S.M."/>
            <person name="Mu X."/>
            <person name="Myers E."/>
            <person name="Negre B."/>
            <person name="Newfeld S."/>
            <person name="Nielsen R."/>
            <person name="Noor M.A."/>
            <person name="O'Grady P."/>
            <person name="Pachter L."/>
            <person name="Papaceit M."/>
            <person name="Parisi M.J."/>
            <person name="Parisi M."/>
            <person name="Parts L."/>
            <person name="Pedersen J.S."/>
            <person name="Pesole G."/>
            <person name="Phillippy A.M."/>
            <person name="Ponting C.P."/>
            <person name="Pop M."/>
            <person name="Porcelli D."/>
            <person name="Powell J.R."/>
            <person name="Prohaska S."/>
            <person name="Pruitt K."/>
            <person name="Puig M."/>
            <person name="Quesneville H."/>
            <person name="Ram K.R."/>
            <person name="Rand D."/>
            <person name="Rasmussen M.D."/>
            <person name="Reed L.K."/>
            <person name="Reenan R."/>
            <person name="Reily A."/>
            <person name="Remington K.A."/>
            <person name="Rieger T.T."/>
            <person name="Ritchie M.G."/>
            <person name="Robin C."/>
            <person name="Rogers Y.H."/>
            <person name="Rohde C."/>
            <person name="Rozas J."/>
            <person name="Rubenfield M.J."/>
            <person name="Ruiz A."/>
            <person name="Russo S."/>
            <person name="Salzberg S.L."/>
            <person name="Sanchez-Gracia A."/>
            <person name="Saranga D.J."/>
            <person name="Sato H."/>
            <person name="Schaeffer S.W."/>
            <person name="Schatz M.C."/>
            <person name="Schlenke T."/>
            <person name="Schwartz R."/>
            <person name="Segarra C."/>
            <person name="Singh R.S."/>
            <person name="Sirot L."/>
            <person name="Sirota M."/>
            <person name="Sisneros N.B."/>
            <person name="Smith C.D."/>
            <person name="Smith T.F."/>
            <person name="Spieth J."/>
            <person name="Stage D.E."/>
            <person name="Stark A."/>
            <person name="Stephan W."/>
            <person name="Strausberg R.L."/>
            <person name="Strempel S."/>
            <person name="Sturgill D."/>
            <person name="Sutton G."/>
            <person name="Sutton G.G."/>
            <person name="Tao W."/>
            <person name="Teichmann S."/>
            <person name="Tobari Y.N."/>
            <person name="Tomimura Y."/>
            <person name="Tsolas J.M."/>
            <person name="Valente V.L."/>
            <person name="Venter E."/>
            <person name="Venter J.C."/>
            <person name="Vicario S."/>
            <person name="Vieira F.G."/>
            <person name="Vilella A.J."/>
            <person name="Villasante A."/>
            <person name="Walenz B."/>
            <person name="Wang J."/>
            <person name="Wasserman M."/>
            <person name="Watts T."/>
            <person name="Wilson D."/>
            <person name="Wilson R.K."/>
            <person name="Wing R.A."/>
            <person name="Wolfner M.F."/>
            <person name="Wong A."/>
            <person name="Wong G.K."/>
            <person name="Wu C.I."/>
            <person name="Wu G."/>
            <person name="Yamamoto D."/>
            <person name="Yang H.P."/>
            <person name="Yang S.P."/>
            <person name="Yorke J.A."/>
            <person name="Yoshida K."/>
            <person name="Zdobnov E."/>
            <person name="Zhang P."/>
            <person name="Zhang Y."/>
            <person name="Zimin A.V."/>
            <person name="Baldwin J."/>
            <person name="Abdouelleil A."/>
            <person name="Abdulkadir J."/>
            <person name="Abebe A."/>
            <person name="Abera B."/>
            <person name="Abreu J."/>
            <person name="Acer S.C."/>
            <person name="Aftuck L."/>
            <person name="Alexander A."/>
            <person name="An P."/>
            <person name="Anderson E."/>
            <person name="Anderson S."/>
            <person name="Arachi H."/>
            <person name="Azer M."/>
            <person name="Bachantsang P."/>
            <person name="Barry A."/>
            <person name="Bayul T."/>
            <person name="Berlin A."/>
            <person name="Bessette D."/>
            <person name="Bloom T."/>
            <person name="Blye J."/>
            <person name="Boguslavskiy L."/>
            <person name="Bonnet C."/>
            <person name="Boukhgalter B."/>
            <person name="Bourzgui I."/>
            <person name="Brown A."/>
            <person name="Cahill P."/>
            <person name="Channer S."/>
            <person name="Cheshatsang Y."/>
            <person name="Chuda L."/>
            <person name="Citroen M."/>
            <person name="Collymore A."/>
            <person name="Cooke P."/>
            <person name="Costello M."/>
            <person name="D'Aco K."/>
            <person name="Daza R."/>
            <person name="De Haan G."/>
            <person name="DeGray S."/>
            <person name="DeMaso C."/>
            <person name="Dhargay N."/>
            <person name="Dooley K."/>
            <person name="Dooley E."/>
            <person name="Doricent M."/>
            <person name="Dorje P."/>
            <person name="Dorjee K."/>
            <person name="Dupes A."/>
            <person name="Elong R."/>
            <person name="Falk J."/>
            <person name="Farina A."/>
            <person name="Faro S."/>
            <person name="Ferguson D."/>
            <person name="Fisher S."/>
            <person name="Foley C.D."/>
            <person name="Franke A."/>
            <person name="Friedrich D."/>
            <person name="Gadbois L."/>
            <person name="Gearin G."/>
            <person name="Gearin C.R."/>
            <person name="Giannoukos G."/>
            <person name="Goode T."/>
            <person name="Graham J."/>
            <person name="Grandbois E."/>
            <person name="Grewal S."/>
            <person name="Gyaltsen K."/>
            <person name="Hafez N."/>
            <person name="Hagos B."/>
            <person name="Hall J."/>
            <person name="Henson C."/>
            <person name="Hollinger A."/>
            <person name="Honan T."/>
            <person name="Huard M.D."/>
            <person name="Hughes L."/>
            <person name="Hurhula B."/>
            <person name="Husby M.E."/>
            <person name="Kamat A."/>
            <person name="Kanga B."/>
            <person name="Kashin S."/>
            <person name="Khazanovich D."/>
            <person name="Kisner P."/>
            <person name="Lance K."/>
            <person name="Lara M."/>
            <person name="Lee W."/>
            <person name="Lennon N."/>
            <person name="Letendre F."/>
            <person name="LeVine R."/>
            <person name="Lipovsky A."/>
            <person name="Liu X."/>
            <person name="Liu J."/>
            <person name="Liu S."/>
            <person name="Lokyitsang T."/>
            <person name="Lokyitsang Y."/>
            <person name="Lubonja R."/>
            <person name="Lui A."/>
            <person name="MacDonald P."/>
            <person name="Magnisalis V."/>
            <person name="Maru K."/>
            <person name="Matthews C."/>
            <person name="McCusker W."/>
            <person name="McDonough S."/>
            <person name="Mehta T."/>
            <person name="Meldrim J."/>
            <person name="Meneus L."/>
            <person name="Mihai O."/>
            <person name="Mihalev A."/>
            <person name="Mihova T."/>
            <person name="Mittelman R."/>
            <person name="Mlenga V."/>
            <person name="Montmayeur A."/>
            <person name="Mulrain L."/>
            <person name="Navidi A."/>
            <person name="Naylor J."/>
            <person name="Negash T."/>
            <person name="Nguyen T."/>
            <person name="Nguyen N."/>
            <person name="Nicol R."/>
            <person name="Norbu C."/>
            <person name="Norbu N."/>
            <person name="Novod N."/>
            <person name="O'Neill B."/>
            <person name="Osman S."/>
            <person name="Markiewicz E."/>
            <person name="Oyono O.L."/>
            <person name="Patti C."/>
            <person name="Phunkhang P."/>
            <person name="Pierre F."/>
            <person name="Priest M."/>
            <person name="Raghuraman S."/>
            <person name="Rege F."/>
            <person name="Reyes R."/>
            <person name="Rise C."/>
            <person name="Rogov P."/>
            <person name="Ross K."/>
            <person name="Ryan E."/>
            <person name="Settipalli S."/>
            <person name="Shea T."/>
            <person name="Sherpa N."/>
            <person name="Shi L."/>
            <person name="Shih D."/>
            <person name="Sparrow T."/>
            <person name="Spaulding J."/>
            <person name="Stalker J."/>
            <person name="Stange-Thomann N."/>
            <person name="Stavropoulos S."/>
            <person name="Stone C."/>
            <person name="Strader C."/>
            <person name="Tesfaye S."/>
            <person name="Thomson T."/>
            <person name="Thoulutsang Y."/>
            <person name="Thoulutsang D."/>
            <person name="Topham K."/>
            <person name="Topping I."/>
            <person name="Tsamla T."/>
            <person name="Vassiliev H."/>
            <person name="Vo A."/>
            <person name="Wangchuk T."/>
            <person name="Wangdi T."/>
            <person name="Weiand M."/>
            <person name="Wilkinson J."/>
            <person name="Wilson A."/>
            <person name="Yadav S."/>
            <person name="Young G."/>
            <person name="Yu Q."/>
            <person name="Zembek L."/>
            <person name="Zhong D."/>
            <person name="Zimmer A."/>
            <person name="Zwirko Z."/>
            <person name="Jaffe D.B."/>
            <person name="Alvarez P."/>
            <person name="Brockman W."/>
            <person name="Butler J."/>
            <person name="Chin C."/>
            <person name="Gnerre S."/>
            <person name="Grabherr M."/>
            <person name="Kleber M."/>
            <person name="Mauceli E."/>
            <person name="MacCallum I."/>
        </authorList>
    </citation>
    <scope>NUCLEOTIDE SEQUENCE [LARGE SCALE GENOMIC DNA]</scope>
    <source>
        <strain evidence="2">Tucson 14024-0371.13</strain>
    </source>
</reference>
<dbReference type="Gene3D" id="3.80.10.10">
    <property type="entry name" value="Ribonuclease Inhibitor"/>
    <property type="match status" value="1"/>
</dbReference>
<dbReference type="eggNOG" id="ENOG502RIUU">
    <property type="taxonomic scope" value="Eukaryota"/>
</dbReference>
<dbReference type="PhylomeDB" id="B3M8V3"/>
<dbReference type="AlphaFoldDB" id="B3M8V3"/>
<organism evidence="1 2">
    <name type="scientific">Drosophila ananassae</name>
    <name type="common">Fruit fly</name>
    <dbReference type="NCBI Taxonomy" id="7217"/>
    <lineage>
        <taxon>Eukaryota</taxon>
        <taxon>Metazoa</taxon>
        <taxon>Ecdysozoa</taxon>
        <taxon>Arthropoda</taxon>
        <taxon>Hexapoda</taxon>
        <taxon>Insecta</taxon>
        <taxon>Pterygota</taxon>
        <taxon>Neoptera</taxon>
        <taxon>Endopterygota</taxon>
        <taxon>Diptera</taxon>
        <taxon>Brachycera</taxon>
        <taxon>Muscomorpha</taxon>
        <taxon>Ephydroidea</taxon>
        <taxon>Drosophilidae</taxon>
        <taxon>Drosophila</taxon>
        <taxon>Sophophora</taxon>
    </lineage>
</organism>
<dbReference type="SUPFAM" id="SSF52047">
    <property type="entry name" value="RNI-like"/>
    <property type="match status" value="1"/>
</dbReference>
<dbReference type="KEGG" id="dan:6493718"/>
<dbReference type="HOGENOM" id="CLU_683850_0_0_1"/>
<dbReference type="InterPro" id="IPR032675">
    <property type="entry name" value="LRR_dom_sf"/>
</dbReference>
<dbReference type="InParanoid" id="B3M8V3"/>
<evidence type="ECO:0000313" key="1">
    <source>
        <dbReference type="EMBL" id="EDV41104.1"/>
    </source>
</evidence>
<dbReference type="OMA" id="DCVLECE"/>
<proteinExistence type="predicted"/>
<evidence type="ECO:0000313" key="2">
    <source>
        <dbReference type="Proteomes" id="UP000007801"/>
    </source>
</evidence>
<gene>
    <name evidence="1" type="primary">Dana\GF10851</name>
    <name evidence="1" type="synonym">dana_GLEANR_10809</name>
    <name evidence="1" type="ORF">GF10851</name>
</gene>
<dbReference type="GeneID" id="6493718"/>